<evidence type="ECO:0000313" key="1">
    <source>
        <dbReference type="EMBL" id="EDU92505.1"/>
    </source>
</evidence>
<dbReference type="BioCyc" id="ECOL478008-HMP:G76-485978-MONOMER"/>
<accession>A0A0H3PTW7</accession>
<protein>
    <submittedName>
        <fullName evidence="1">Putative membrane protein</fullName>
    </submittedName>
</protein>
<organism evidence="1 2">
    <name type="scientific">Escherichia coli O157:H7 (strain EC869)</name>
    <dbReference type="NCBI Taxonomy" id="478008"/>
    <lineage>
        <taxon>Bacteria</taxon>
        <taxon>Pseudomonadati</taxon>
        <taxon>Pseudomonadota</taxon>
        <taxon>Gammaproteobacteria</taxon>
        <taxon>Enterobacterales</taxon>
        <taxon>Enterobacteriaceae</taxon>
        <taxon>Escherichia</taxon>
    </lineage>
</organism>
<comment type="caution">
    <text evidence="1">The sequence shown here is derived from an EMBL/GenBank/DDBJ whole genome shotgun (WGS) entry which is preliminary data.</text>
</comment>
<dbReference type="AlphaFoldDB" id="A0A0H3PTW7"/>
<name>A0A0H3PTW7_ECO5C</name>
<dbReference type="Proteomes" id="UP000004641">
    <property type="component" value="Unassembled WGS sequence"/>
</dbReference>
<sequence length="49" mass="5771">MSRIFDLVFFDIFSALNIALFKLTFSSHHLYIETCVFFGFLFCCDFGVF</sequence>
<gene>
    <name evidence="1" type="ORF">ECH7EC869_0540</name>
</gene>
<proteinExistence type="predicted"/>
<reference evidence="1 2" key="1">
    <citation type="journal article" date="2011" name="Appl. Environ. Microbiol.">
        <title>Genome signatures of Escherichia coli O157:H7 isolates from the bovine host reservoir.</title>
        <authorList>
            <person name="Eppinger M."/>
            <person name="Mammel M.K."/>
            <person name="Leclerc J.E."/>
            <person name="Ravel J."/>
            <person name="Cebula T.A."/>
        </authorList>
    </citation>
    <scope>NUCLEOTIDE SEQUENCE [LARGE SCALE GENOMIC DNA]</scope>
    <source>
        <strain evidence="1 2">EC869</strain>
    </source>
</reference>
<dbReference type="EMBL" id="ABHU01000003">
    <property type="protein sequence ID" value="EDU92505.1"/>
    <property type="molecule type" value="Genomic_DNA"/>
</dbReference>
<evidence type="ECO:0000313" key="2">
    <source>
        <dbReference type="Proteomes" id="UP000004641"/>
    </source>
</evidence>